<feature type="compositionally biased region" description="Basic and acidic residues" evidence="1">
    <location>
        <begin position="121"/>
        <end position="145"/>
    </location>
</feature>
<evidence type="ECO:0000313" key="2">
    <source>
        <dbReference type="EMBL" id="KAH3887488.1"/>
    </source>
</evidence>
<sequence length="310" mass="33802">MQVAYEEVLCECSDDEMLNPGKLDKGTWQPRASDILALFDQLKDKKVLELSWKCPGRRTPKSDEPQEEESKVEEVKTPTKTDEHKPAIPNEFDFDEGPETKTVITPRRTPGSAPKSQKKVARMDKVLKDMMQQRKQQAAERDARKQAASTATGGAKSPRTNSGSPGRARIGSPAGSPRTPPSAGVNRMSPVRLPGDPITTTPLRAPLPDNTLLAQNRAVTSEVERNANFADSTTAGTLAAYTRVTSTVQSYSNHTSAENMNSQISVFSQQQPQDLVISCDVTSNKTVSANFVHTTSAVLPETMPESMDMS</sequence>
<evidence type="ECO:0000256" key="1">
    <source>
        <dbReference type="SAM" id="MobiDB-lite"/>
    </source>
</evidence>
<feature type="compositionally biased region" description="Polar residues" evidence="1">
    <location>
        <begin position="147"/>
        <end position="164"/>
    </location>
</feature>
<name>A0A9D4S1Z5_DREPO</name>
<dbReference type="EMBL" id="JAIWYP010000001">
    <property type="protein sequence ID" value="KAH3887488.1"/>
    <property type="molecule type" value="Genomic_DNA"/>
</dbReference>
<reference evidence="2" key="2">
    <citation type="submission" date="2020-11" db="EMBL/GenBank/DDBJ databases">
        <authorList>
            <person name="McCartney M.A."/>
            <person name="Auch B."/>
            <person name="Kono T."/>
            <person name="Mallez S."/>
            <person name="Becker A."/>
            <person name="Gohl D.M."/>
            <person name="Silverstein K.A.T."/>
            <person name="Koren S."/>
            <person name="Bechman K.B."/>
            <person name="Herman A."/>
            <person name="Abrahante J.E."/>
            <person name="Garbe J."/>
        </authorList>
    </citation>
    <scope>NUCLEOTIDE SEQUENCE</scope>
    <source>
        <strain evidence="2">Duluth1</strain>
        <tissue evidence="2">Whole animal</tissue>
    </source>
</reference>
<gene>
    <name evidence="2" type="ORF">DPMN_011505</name>
</gene>
<dbReference type="OrthoDB" id="10067843at2759"/>
<dbReference type="GO" id="GO:0030331">
    <property type="term" value="F:nuclear estrogen receptor binding"/>
    <property type="evidence" value="ECO:0007669"/>
    <property type="project" value="TreeGrafter"/>
</dbReference>
<protein>
    <submittedName>
        <fullName evidence="2">Uncharacterized protein</fullName>
    </submittedName>
</protein>
<dbReference type="GO" id="GO:0033148">
    <property type="term" value="P:positive regulation of intracellular estrogen receptor signaling pathway"/>
    <property type="evidence" value="ECO:0007669"/>
    <property type="project" value="TreeGrafter"/>
</dbReference>
<dbReference type="PANTHER" id="PTHR28467:SF1">
    <property type="entry name" value="PAXIP1-ASSOCIATED GLUTAMATE-RICH PROTEIN 1"/>
    <property type="match status" value="1"/>
</dbReference>
<proteinExistence type="predicted"/>
<dbReference type="InterPro" id="IPR028213">
    <property type="entry name" value="PA1"/>
</dbReference>
<accession>A0A9D4S1Z5</accession>
<organism evidence="2 3">
    <name type="scientific">Dreissena polymorpha</name>
    <name type="common">Zebra mussel</name>
    <name type="synonym">Mytilus polymorpha</name>
    <dbReference type="NCBI Taxonomy" id="45954"/>
    <lineage>
        <taxon>Eukaryota</taxon>
        <taxon>Metazoa</taxon>
        <taxon>Spiralia</taxon>
        <taxon>Lophotrochozoa</taxon>
        <taxon>Mollusca</taxon>
        <taxon>Bivalvia</taxon>
        <taxon>Autobranchia</taxon>
        <taxon>Heteroconchia</taxon>
        <taxon>Euheterodonta</taxon>
        <taxon>Imparidentia</taxon>
        <taxon>Neoheterodontei</taxon>
        <taxon>Myida</taxon>
        <taxon>Dreissenoidea</taxon>
        <taxon>Dreissenidae</taxon>
        <taxon>Dreissena</taxon>
    </lineage>
</organism>
<dbReference type="Proteomes" id="UP000828390">
    <property type="component" value="Unassembled WGS sequence"/>
</dbReference>
<dbReference type="AlphaFoldDB" id="A0A9D4S1Z5"/>
<dbReference type="GO" id="GO:1902808">
    <property type="term" value="P:positive regulation of cell cycle G1/S phase transition"/>
    <property type="evidence" value="ECO:0007669"/>
    <property type="project" value="TreeGrafter"/>
</dbReference>
<comment type="caution">
    <text evidence="2">The sequence shown here is derived from an EMBL/GenBank/DDBJ whole genome shotgun (WGS) entry which is preliminary data.</text>
</comment>
<evidence type="ECO:0000313" key="3">
    <source>
        <dbReference type="Proteomes" id="UP000828390"/>
    </source>
</evidence>
<reference evidence="2" key="1">
    <citation type="journal article" date="2019" name="bioRxiv">
        <title>The Genome of the Zebra Mussel, Dreissena polymorpha: A Resource for Invasive Species Research.</title>
        <authorList>
            <person name="McCartney M.A."/>
            <person name="Auch B."/>
            <person name="Kono T."/>
            <person name="Mallez S."/>
            <person name="Zhang Y."/>
            <person name="Obille A."/>
            <person name="Becker A."/>
            <person name="Abrahante J.E."/>
            <person name="Garbe J."/>
            <person name="Badalamenti J.P."/>
            <person name="Herman A."/>
            <person name="Mangelson H."/>
            <person name="Liachko I."/>
            <person name="Sullivan S."/>
            <person name="Sone E.D."/>
            <person name="Koren S."/>
            <person name="Silverstein K.A.T."/>
            <person name="Beckman K.B."/>
            <person name="Gohl D.M."/>
        </authorList>
    </citation>
    <scope>NUCLEOTIDE SEQUENCE</scope>
    <source>
        <strain evidence="2">Duluth1</strain>
        <tissue evidence="2">Whole animal</tissue>
    </source>
</reference>
<feature type="compositionally biased region" description="Basic and acidic residues" evidence="1">
    <location>
        <begin position="60"/>
        <end position="86"/>
    </location>
</feature>
<dbReference type="PANTHER" id="PTHR28467">
    <property type="entry name" value="PAXIP1-ASSOCIATED GLUTAMATE-RICH PROTEIN 1"/>
    <property type="match status" value="1"/>
</dbReference>
<dbReference type="Pfam" id="PF15364">
    <property type="entry name" value="PAXIP1_C"/>
    <property type="match status" value="1"/>
</dbReference>
<dbReference type="GO" id="GO:0044666">
    <property type="term" value="C:MLL3/4 complex"/>
    <property type="evidence" value="ECO:0007669"/>
    <property type="project" value="TreeGrafter"/>
</dbReference>
<feature type="region of interest" description="Disordered" evidence="1">
    <location>
        <begin position="54"/>
        <end position="208"/>
    </location>
</feature>
<keyword evidence="3" id="KW-1185">Reference proteome</keyword>